<evidence type="ECO:0000313" key="4">
    <source>
        <dbReference type="Proteomes" id="UP000001940"/>
    </source>
</evidence>
<dbReference type="InterPro" id="IPR005331">
    <property type="entry name" value="Sulfotransferase"/>
</dbReference>
<proteinExistence type="predicted"/>
<dbReference type="KEGG" id="cel:CELE_F01D5.10"/>
<dbReference type="OMA" id="FRYLYEH"/>
<dbReference type="Bgee" id="WBGene00008500">
    <property type="expression patterns" value="Expressed in embryo and 3 other cell types or tissues"/>
</dbReference>
<evidence type="ECO:0000256" key="1">
    <source>
        <dbReference type="SAM" id="MobiDB-lite"/>
    </source>
</evidence>
<dbReference type="GO" id="GO:1902884">
    <property type="term" value="P:positive regulation of response to oxidative stress"/>
    <property type="evidence" value="ECO:0007669"/>
    <property type="project" value="InterPro"/>
</dbReference>
<feature type="transmembrane region" description="Helical" evidence="2">
    <location>
        <begin position="50"/>
        <end position="67"/>
    </location>
</feature>
<dbReference type="eggNOG" id="KOG4651">
    <property type="taxonomic scope" value="Eukaryota"/>
</dbReference>
<dbReference type="OrthoDB" id="5777802at2759"/>
<dbReference type="SMR" id="Q9XVA5"/>
<dbReference type="GO" id="GO:0016020">
    <property type="term" value="C:membrane"/>
    <property type="evidence" value="ECO:0007669"/>
    <property type="project" value="InterPro"/>
</dbReference>
<dbReference type="InterPro" id="IPR007669">
    <property type="entry name" value="Chst-1-like"/>
</dbReference>
<keyword evidence="2" id="KW-0472">Membrane</keyword>
<dbReference type="AGR" id="WB:WBGene00008500"/>
<name>Q9XVA5_CAEEL</name>
<dbReference type="AlphaFoldDB" id="Q9XVA5"/>
<dbReference type="PaxDb" id="6239-F01D5.10"/>
<dbReference type="InParanoid" id="Q9XVA5"/>
<accession>Q9XVA5</accession>
<dbReference type="PANTHER" id="PTHR22900:SF10">
    <property type="entry name" value="CARBOHYDRATE SULFOTRANSFERASE"/>
    <property type="match status" value="1"/>
</dbReference>
<dbReference type="PANTHER" id="PTHR22900">
    <property type="entry name" value="PROTEIN CBG14245-RELATED"/>
    <property type="match status" value="1"/>
</dbReference>
<dbReference type="EMBL" id="BX284602">
    <property type="protein sequence ID" value="CAB04045.1"/>
    <property type="molecule type" value="Genomic_DNA"/>
</dbReference>
<sequence>MVKKHKHECQKPPPLPTTPPPPPVGELPTQYKRMSSTLQHVQPPRRSNHAYLLVPFVITVGLMWFAYSQWKNPPQAQLQPSVVTDRYRPRVAWMSDLIKSLPPFAQGYRAEKFVPKYKLSGCTINGNFPEMNTAIFCYLYNSTLYTSANKTISQDIGETGLCSKIAEFNMNDWKLWDKINDDFRRIVFIQHPLERFVRSYKKLCKIERKCFNCQDNLSCFMRKLLKQHEKTAEGLAGPVRTFITNHFSPQTWNCHFNREFQKIRTVKIGGNQTERAEFSDNLNEILGEQGVAQEVQRIIKEEVLKIPLELSPDERELAVAIKRDHDDLYRLFRYLYEHDFIVFGYPF</sequence>
<feature type="region of interest" description="Disordered" evidence="1">
    <location>
        <begin position="1"/>
        <end position="27"/>
    </location>
</feature>
<dbReference type="GO" id="GO:0050650">
    <property type="term" value="P:chondroitin sulfate proteoglycan biosynthetic process"/>
    <property type="evidence" value="ECO:0007669"/>
    <property type="project" value="InterPro"/>
</dbReference>
<dbReference type="GeneID" id="184059"/>
<gene>
    <name evidence="3" type="ORF">CELE_F01D5.10</name>
    <name evidence="3 5" type="ORF">F01D5.10</name>
</gene>
<protein>
    <submittedName>
        <fullName evidence="3">Carbohydrate sulfotransferase</fullName>
    </submittedName>
</protein>
<dbReference type="HOGENOM" id="CLU_069458_0_0_1"/>
<reference evidence="3 4" key="1">
    <citation type="journal article" date="1998" name="Science">
        <title>Genome sequence of the nematode C. elegans: a platform for investigating biology.</title>
        <authorList>
            <consortium name="The C. elegans sequencing consortium"/>
            <person name="Sulson J.E."/>
            <person name="Waterston R."/>
        </authorList>
    </citation>
    <scope>NUCLEOTIDE SEQUENCE [LARGE SCALE GENOMIC DNA]</scope>
    <source>
        <strain evidence="3 4">Bristol N2</strain>
    </source>
</reference>
<keyword evidence="2" id="KW-0812">Transmembrane</keyword>
<dbReference type="WormBase" id="F01D5.10">
    <property type="protein sequence ID" value="CE18567"/>
    <property type="gene ID" value="WBGene00008500"/>
</dbReference>
<dbReference type="PhylomeDB" id="Q9XVA5"/>
<dbReference type="Pfam" id="PF03567">
    <property type="entry name" value="Sulfotransfer_2"/>
    <property type="match status" value="1"/>
</dbReference>
<dbReference type="RefSeq" id="NP_496940.1">
    <property type="nucleotide sequence ID" value="NM_064539.1"/>
</dbReference>
<keyword evidence="4" id="KW-1185">Reference proteome</keyword>
<evidence type="ECO:0000256" key="2">
    <source>
        <dbReference type="SAM" id="Phobius"/>
    </source>
</evidence>
<dbReference type="GO" id="GO:0047756">
    <property type="term" value="F:chondroitin 4-sulfotransferase activity"/>
    <property type="evidence" value="ECO:0007669"/>
    <property type="project" value="InterPro"/>
</dbReference>
<keyword evidence="2" id="KW-1133">Transmembrane helix</keyword>
<dbReference type="CTD" id="184059"/>
<evidence type="ECO:0000313" key="5">
    <source>
        <dbReference type="WormBase" id="F01D5.10"/>
    </source>
</evidence>
<feature type="compositionally biased region" description="Pro residues" evidence="1">
    <location>
        <begin position="11"/>
        <end position="25"/>
    </location>
</feature>
<dbReference type="Proteomes" id="UP000001940">
    <property type="component" value="Chromosome II"/>
</dbReference>
<dbReference type="UCSC" id="F01D5.10">
    <property type="organism name" value="c. elegans"/>
</dbReference>
<organism evidence="3 4">
    <name type="scientific">Caenorhabditis elegans</name>
    <dbReference type="NCBI Taxonomy" id="6239"/>
    <lineage>
        <taxon>Eukaryota</taxon>
        <taxon>Metazoa</taxon>
        <taxon>Ecdysozoa</taxon>
        <taxon>Nematoda</taxon>
        <taxon>Chromadorea</taxon>
        <taxon>Rhabditida</taxon>
        <taxon>Rhabditina</taxon>
        <taxon>Rhabditomorpha</taxon>
        <taxon>Rhabditoidea</taxon>
        <taxon>Rhabditidae</taxon>
        <taxon>Peloderinae</taxon>
        <taxon>Caenorhabditis</taxon>
    </lineage>
</organism>
<dbReference type="PIR" id="T20472">
    <property type="entry name" value="T20472"/>
</dbReference>
<evidence type="ECO:0000313" key="3">
    <source>
        <dbReference type="EMBL" id="CAB04045.1"/>
    </source>
</evidence>
<dbReference type="STRING" id="6239.F01D5.10.1"/>